<dbReference type="Gene3D" id="1.10.1740.10">
    <property type="match status" value="1"/>
</dbReference>
<dbReference type="InterPro" id="IPR007627">
    <property type="entry name" value="RNA_pol_sigma70_r2"/>
</dbReference>
<evidence type="ECO:0000256" key="1">
    <source>
        <dbReference type="ARBA" id="ARBA00010641"/>
    </source>
</evidence>
<accession>A0A4Q7Z0Q9</accession>
<feature type="domain" description="RNA polymerase sigma factor 70 region 4 type 2" evidence="6">
    <location>
        <begin position="116"/>
        <end position="167"/>
    </location>
</feature>
<dbReference type="InterPro" id="IPR036388">
    <property type="entry name" value="WH-like_DNA-bd_sf"/>
</dbReference>
<dbReference type="Pfam" id="PF04542">
    <property type="entry name" value="Sigma70_r2"/>
    <property type="match status" value="1"/>
</dbReference>
<dbReference type="InterPro" id="IPR013324">
    <property type="entry name" value="RNA_pol_sigma_r3/r4-like"/>
</dbReference>
<keyword evidence="8" id="KW-1185">Reference proteome</keyword>
<proteinExistence type="inferred from homology"/>
<dbReference type="Proteomes" id="UP000292958">
    <property type="component" value="Unassembled WGS sequence"/>
</dbReference>
<comment type="caution">
    <text evidence="7">The sequence shown here is derived from an EMBL/GenBank/DDBJ whole genome shotgun (WGS) entry which is preliminary data.</text>
</comment>
<gene>
    <name evidence="7" type="ORF">BDD14_4673</name>
</gene>
<dbReference type="SUPFAM" id="SSF88659">
    <property type="entry name" value="Sigma3 and sigma4 domains of RNA polymerase sigma factors"/>
    <property type="match status" value="1"/>
</dbReference>
<dbReference type="CDD" id="cd06171">
    <property type="entry name" value="Sigma70_r4"/>
    <property type="match status" value="1"/>
</dbReference>
<keyword evidence="3" id="KW-0731">Sigma factor</keyword>
<dbReference type="GO" id="GO:0006352">
    <property type="term" value="P:DNA-templated transcription initiation"/>
    <property type="evidence" value="ECO:0007669"/>
    <property type="project" value="InterPro"/>
</dbReference>
<name>A0A4Q7Z0Q9_9BACT</name>
<evidence type="ECO:0000313" key="8">
    <source>
        <dbReference type="Proteomes" id="UP000292958"/>
    </source>
</evidence>
<evidence type="ECO:0000256" key="3">
    <source>
        <dbReference type="ARBA" id="ARBA00023082"/>
    </source>
</evidence>
<reference evidence="7 8" key="1">
    <citation type="submission" date="2019-02" db="EMBL/GenBank/DDBJ databases">
        <title>Genomic Encyclopedia of Archaeal and Bacterial Type Strains, Phase II (KMG-II): from individual species to whole genera.</title>
        <authorList>
            <person name="Goeker M."/>
        </authorList>
    </citation>
    <scope>NUCLEOTIDE SEQUENCE [LARGE SCALE GENOMIC DNA]</scope>
    <source>
        <strain evidence="7 8">DSM 18101</strain>
    </source>
</reference>
<dbReference type="InterPro" id="IPR013249">
    <property type="entry name" value="RNA_pol_sigma70_r4_t2"/>
</dbReference>
<dbReference type="EMBL" id="SHKW01000001">
    <property type="protein sequence ID" value="RZU43059.1"/>
    <property type="molecule type" value="Genomic_DNA"/>
</dbReference>
<dbReference type="SUPFAM" id="SSF88946">
    <property type="entry name" value="Sigma2 domain of RNA polymerase sigma factors"/>
    <property type="match status" value="1"/>
</dbReference>
<feature type="domain" description="RNA polymerase sigma-70 region 2" evidence="5">
    <location>
        <begin position="17"/>
        <end position="79"/>
    </location>
</feature>
<keyword evidence="2" id="KW-0805">Transcription regulation</keyword>
<organism evidence="7 8">
    <name type="scientific">Edaphobacter modestus</name>
    <dbReference type="NCBI Taxonomy" id="388466"/>
    <lineage>
        <taxon>Bacteria</taxon>
        <taxon>Pseudomonadati</taxon>
        <taxon>Acidobacteriota</taxon>
        <taxon>Terriglobia</taxon>
        <taxon>Terriglobales</taxon>
        <taxon>Acidobacteriaceae</taxon>
        <taxon>Edaphobacter</taxon>
    </lineage>
</organism>
<evidence type="ECO:0000313" key="7">
    <source>
        <dbReference type="EMBL" id="RZU43059.1"/>
    </source>
</evidence>
<dbReference type="InterPro" id="IPR013325">
    <property type="entry name" value="RNA_pol_sigma_r2"/>
</dbReference>
<sequence>MFITDTMASTEAFGIEHIDSLYRYALVLTRSKVEAEDLVQETYVRAIEAFNRLRENSNVRGWLFTILRNLWLNELRKHRTRPQLVEVDADSYLVEGLVGNMRDAHEILESEENASRIRGAISKLPSEFQEILVLREFEELSYQEIATVLNCPAGTVMSRLGRARAKLRVLLMEGYGMHQESGR</sequence>
<protein>
    <submittedName>
        <fullName evidence="7">RNA polymerase ECF family sigma subunit</fullName>
    </submittedName>
</protein>
<comment type="similarity">
    <text evidence="1">Belongs to the sigma-70 factor family. ECF subfamily.</text>
</comment>
<dbReference type="PANTHER" id="PTHR43133:SF25">
    <property type="entry name" value="RNA POLYMERASE SIGMA FACTOR RFAY-RELATED"/>
    <property type="match status" value="1"/>
</dbReference>
<dbReference type="AlphaFoldDB" id="A0A4Q7Z0Q9"/>
<dbReference type="GO" id="GO:0003677">
    <property type="term" value="F:DNA binding"/>
    <property type="evidence" value="ECO:0007669"/>
    <property type="project" value="InterPro"/>
</dbReference>
<dbReference type="GO" id="GO:0016987">
    <property type="term" value="F:sigma factor activity"/>
    <property type="evidence" value="ECO:0007669"/>
    <property type="project" value="UniProtKB-KW"/>
</dbReference>
<evidence type="ECO:0000259" key="6">
    <source>
        <dbReference type="Pfam" id="PF08281"/>
    </source>
</evidence>
<dbReference type="Gene3D" id="1.10.10.10">
    <property type="entry name" value="Winged helix-like DNA-binding domain superfamily/Winged helix DNA-binding domain"/>
    <property type="match status" value="1"/>
</dbReference>
<dbReference type="PANTHER" id="PTHR43133">
    <property type="entry name" value="RNA POLYMERASE ECF-TYPE SIGMA FACTO"/>
    <property type="match status" value="1"/>
</dbReference>
<dbReference type="InterPro" id="IPR039425">
    <property type="entry name" value="RNA_pol_sigma-70-like"/>
</dbReference>
<keyword evidence="4" id="KW-0804">Transcription</keyword>
<evidence type="ECO:0000256" key="4">
    <source>
        <dbReference type="ARBA" id="ARBA00023163"/>
    </source>
</evidence>
<evidence type="ECO:0000256" key="2">
    <source>
        <dbReference type="ARBA" id="ARBA00023015"/>
    </source>
</evidence>
<dbReference type="NCBIfam" id="TIGR02937">
    <property type="entry name" value="sigma70-ECF"/>
    <property type="match status" value="1"/>
</dbReference>
<dbReference type="RefSeq" id="WP_130421338.1">
    <property type="nucleotide sequence ID" value="NZ_SHKW01000001.1"/>
</dbReference>
<dbReference type="InterPro" id="IPR014284">
    <property type="entry name" value="RNA_pol_sigma-70_dom"/>
</dbReference>
<dbReference type="Pfam" id="PF08281">
    <property type="entry name" value="Sigma70_r4_2"/>
    <property type="match status" value="1"/>
</dbReference>
<evidence type="ECO:0000259" key="5">
    <source>
        <dbReference type="Pfam" id="PF04542"/>
    </source>
</evidence>
<dbReference type="OrthoDB" id="9785675at2"/>